<gene>
    <name evidence="1" type="ORF">QAD02_020779</name>
</gene>
<organism evidence="1 2">
    <name type="scientific">Eretmocerus hayati</name>
    <dbReference type="NCBI Taxonomy" id="131215"/>
    <lineage>
        <taxon>Eukaryota</taxon>
        <taxon>Metazoa</taxon>
        <taxon>Ecdysozoa</taxon>
        <taxon>Arthropoda</taxon>
        <taxon>Hexapoda</taxon>
        <taxon>Insecta</taxon>
        <taxon>Pterygota</taxon>
        <taxon>Neoptera</taxon>
        <taxon>Endopterygota</taxon>
        <taxon>Hymenoptera</taxon>
        <taxon>Apocrita</taxon>
        <taxon>Proctotrupomorpha</taxon>
        <taxon>Chalcidoidea</taxon>
        <taxon>Aphelinidae</taxon>
        <taxon>Aphelininae</taxon>
        <taxon>Eretmocerus</taxon>
    </lineage>
</organism>
<comment type="caution">
    <text evidence="1">The sequence shown here is derived from an EMBL/GenBank/DDBJ whole genome shotgun (WGS) entry which is preliminary data.</text>
</comment>
<evidence type="ECO:0000313" key="1">
    <source>
        <dbReference type="EMBL" id="KAJ8684986.1"/>
    </source>
</evidence>
<reference evidence="1" key="1">
    <citation type="submission" date="2023-04" db="EMBL/GenBank/DDBJ databases">
        <title>A chromosome-level genome assembly of the parasitoid wasp Eretmocerus hayati.</title>
        <authorList>
            <person name="Zhong Y."/>
            <person name="Liu S."/>
            <person name="Liu Y."/>
        </authorList>
    </citation>
    <scope>NUCLEOTIDE SEQUENCE</scope>
    <source>
        <strain evidence="1">ZJU_SS_LIU_2023</strain>
    </source>
</reference>
<protein>
    <submittedName>
        <fullName evidence="1">Uncharacterized protein</fullName>
    </submittedName>
</protein>
<sequence length="173" mass="19188">MVETIDLTSTKVSELAEGAFRLPRTEVPQSSTKSRSIVHKSISDLTALAVSNEKLRTGIENSHMPEKKHETKTHKHSDISHSEGNPSGFEIPRIRQVPIQTVKIVDSNQKVVSRQKREAEDGYIHISPLRSTPILKSSYCGPAVNGEKLSLNFKSVPESIMITDIQSLNTSCR</sequence>
<dbReference type="EMBL" id="CM056741">
    <property type="protein sequence ID" value="KAJ8684986.1"/>
    <property type="molecule type" value="Genomic_DNA"/>
</dbReference>
<dbReference type="Proteomes" id="UP001239111">
    <property type="component" value="Chromosome 1"/>
</dbReference>
<accession>A0ACC2PQ94</accession>
<keyword evidence="2" id="KW-1185">Reference proteome</keyword>
<name>A0ACC2PQ94_9HYME</name>
<evidence type="ECO:0000313" key="2">
    <source>
        <dbReference type="Proteomes" id="UP001239111"/>
    </source>
</evidence>
<proteinExistence type="predicted"/>